<dbReference type="Gene3D" id="3.40.850.10">
    <property type="entry name" value="Kinesin motor domain"/>
    <property type="match status" value="1"/>
</dbReference>
<dbReference type="AlphaFoldDB" id="A0A672H930"/>
<dbReference type="Proteomes" id="UP000472267">
    <property type="component" value="Chromosome 15"/>
</dbReference>
<reference evidence="8" key="3">
    <citation type="submission" date="2025-09" db="UniProtKB">
        <authorList>
            <consortium name="Ensembl"/>
        </authorList>
    </citation>
    <scope>IDENTIFICATION</scope>
</reference>
<dbReference type="InParanoid" id="A0A672H930"/>
<dbReference type="InterPro" id="IPR036961">
    <property type="entry name" value="Kinesin_motor_dom_sf"/>
</dbReference>
<dbReference type="GO" id="GO:0015630">
    <property type="term" value="C:microtubule cytoskeleton"/>
    <property type="evidence" value="ECO:0007669"/>
    <property type="project" value="TreeGrafter"/>
</dbReference>
<proteinExistence type="inferred from homology"/>
<organism evidence="8 9">
    <name type="scientific">Salarias fasciatus</name>
    <name type="common">Jewelled blenny</name>
    <name type="synonym">Blennius fasciatus</name>
    <dbReference type="NCBI Taxonomy" id="181472"/>
    <lineage>
        <taxon>Eukaryota</taxon>
        <taxon>Metazoa</taxon>
        <taxon>Chordata</taxon>
        <taxon>Craniata</taxon>
        <taxon>Vertebrata</taxon>
        <taxon>Euteleostomi</taxon>
        <taxon>Actinopterygii</taxon>
        <taxon>Neopterygii</taxon>
        <taxon>Teleostei</taxon>
        <taxon>Neoteleostei</taxon>
        <taxon>Acanthomorphata</taxon>
        <taxon>Ovalentaria</taxon>
        <taxon>Blenniimorphae</taxon>
        <taxon>Blenniiformes</taxon>
        <taxon>Blennioidei</taxon>
        <taxon>Blenniidae</taxon>
        <taxon>Salariinae</taxon>
        <taxon>Salarias</taxon>
    </lineage>
</organism>
<dbReference type="PANTHER" id="PTHR47972:SF63">
    <property type="entry name" value="KINESIN FAMILY MEMBER 25"/>
    <property type="match status" value="1"/>
</dbReference>
<feature type="region of interest" description="Disordered" evidence="6">
    <location>
        <begin position="208"/>
        <end position="233"/>
    </location>
</feature>
<dbReference type="PRINTS" id="PR00380">
    <property type="entry name" value="KINESINHEAVY"/>
</dbReference>
<feature type="binding site" evidence="5">
    <location>
        <begin position="55"/>
        <end position="62"/>
    </location>
    <ligand>
        <name>ATP</name>
        <dbReference type="ChEBI" id="CHEBI:30616"/>
    </ligand>
</feature>
<keyword evidence="3 5" id="KW-0067">ATP-binding</keyword>
<dbReference type="GO" id="GO:0005524">
    <property type="term" value="F:ATP binding"/>
    <property type="evidence" value="ECO:0007669"/>
    <property type="project" value="UniProtKB-UniRule"/>
</dbReference>
<evidence type="ECO:0000256" key="5">
    <source>
        <dbReference type="PROSITE-ProRule" id="PRU00283"/>
    </source>
</evidence>
<dbReference type="GO" id="GO:0008017">
    <property type="term" value="F:microtubule binding"/>
    <property type="evidence" value="ECO:0007669"/>
    <property type="project" value="InterPro"/>
</dbReference>
<dbReference type="Ensembl" id="ENSSFAT00005026534.1">
    <property type="protein sequence ID" value="ENSSFAP00005025519.1"/>
    <property type="gene ID" value="ENSSFAG00005013123.1"/>
</dbReference>
<dbReference type="SUPFAM" id="SSF52540">
    <property type="entry name" value="P-loop containing nucleoside triphosphate hydrolases"/>
    <property type="match status" value="1"/>
</dbReference>
<evidence type="ECO:0000256" key="4">
    <source>
        <dbReference type="ARBA" id="ARBA00023212"/>
    </source>
</evidence>
<reference evidence="8" key="1">
    <citation type="submission" date="2019-06" db="EMBL/GenBank/DDBJ databases">
        <authorList>
            <consortium name="Wellcome Sanger Institute Data Sharing"/>
        </authorList>
    </citation>
    <scope>NUCLEOTIDE SEQUENCE [LARGE SCALE GENOMIC DNA]</scope>
</reference>
<dbReference type="InterPro" id="IPR027640">
    <property type="entry name" value="Kinesin-like_fam"/>
</dbReference>
<name>A0A672H930_SALFA</name>
<feature type="compositionally biased region" description="Low complexity" evidence="6">
    <location>
        <begin position="209"/>
        <end position="219"/>
    </location>
</feature>
<keyword evidence="4" id="KW-0206">Cytoskeleton</keyword>
<dbReference type="GO" id="GO:0003777">
    <property type="term" value="F:microtubule motor activity"/>
    <property type="evidence" value="ECO:0007669"/>
    <property type="project" value="InterPro"/>
</dbReference>
<dbReference type="InterPro" id="IPR001752">
    <property type="entry name" value="Kinesin_motor_dom"/>
</dbReference>
<gene>
    <name evidence="8" type="primary">kif25</name>
</gene>
<feature type="compositionally biased region" description="Basic residues" evidence="6">
    <location>
        <begin position="345"/>
        <end position="357"/>
    </location>
</feature>
<comment type="similarity">
    <text evidence="5">Belongs to the TRAFAC class myosin-kinesin ATPase superfamily. Kinesin family.</text>
</comment>
<evidence type="ECO:0000313" key="8">
    <source>
        <dbReference type="Ensembl" id="ENSSFAP00005025519.1"/>
    </source>
</evidence>
<keyword evidence="2 5" id="KW-0547">Nucleotide-binding</keyword>
<evidence type="ECO:0000313" key="9">
    <source>
        <dbReference type="Proteomes" id="UP000472267"/>
    </source>
</evidence>
<dbReference type="InterPro" id="IPR027417">
    <property type="entry name" value="P-loop_NTPase"/>
</dbReference>
<evidence type="ECO:0000256" key="3">
    <source>
        <dbReference type="ARBA" id="ARBA00022840"/>
    </source>
</evidence>
<feature type="domain" description="Kinesin motor" evidence="7">
    <location>
        <begin position="1"/>
        <end position="338"/>
    </location>
</feature>
<evidence type="ECO:0000256" key="6">
    <source>
        <dbReference type="SAM" id="MobiDB-lite"/>
    </source>
</evidence>
<keyword evidence="4" id="KW-0963">Cytoplasm</keyword>
<evidence type="ECO:0000256" key="2">
    <source>
        <dbReference type="ARBA" id="ARBA00022741"/>
    </source>
</evidence>
<accession>A0A672H930</accession>
<dbReference type="PANTHER" id="PTHR47972">
    <property type="entry name" value="KINESIN-LIKE PROTEIN KLP-3"/>
    <property type="match status" value="1"/>
</dbReference>
<feature type="region of interest" description="Disordered" evidence="6">
    <location>
        <begin position="335"/>
        <end position="357"/>
    </location>
</feature>
<evidence type="ECO:0000259" key="7">
    <source>
        <dbReference type="PROSITE" id="PS50067"/>
    </source>
</evidence>
<dbReference type="FunCoup" id="A0A672H930">
    <property type="interactions" value="9"/>
</dbReference>
<sequence>SEGRYGGMRGGCYSLRCVSLRVYGPEDSQDTVFKEVKPLLTSLLDGYNVCIMAYGQTGSGKTHTMLGSQQLEESSRMQQEAQQGIIPKAAAELFRLISEKPAENHTVEVSVIEVYNNEVFDLLAKDGQGNGASQRRDVITTSSGSSQVTCLTHEPVCSAAEAMQIISRVLKRRVHCPTLIHTDSSRSHLVVTLTISSKSPNALALGETAASSPCASPSPSHSPCPSPRRSISPAPFRTKLQLVDLAGSECVGMSGVSGAALWEVSCINRSLSSLSDVLGALAEHRPHVPYRNSKLTHLLQDAIGGDAKLLVMLCVSPTQRFITESLQSLGFGTRARQVQKEQPRRKSNTLKVKRRER</sequence>
<dbReference type="GO" id="GO:0007018">
    <property type="term" value="P:microtubule-based movement"/>
    <property type="evidence" value="ECO:0007669"/>
    <property type="project" value="InterPro"/>
</dbReference>
<reference evidence="8" key="2">
    <citation type="submission" date="2025-08" db="UniProtKB">
        <authorList>
            <consortium name="Ensembl"/>
        </authorList>
    </citation>
    <scope>IDENTIFICATION</scope>
</reference>
<dbReference type="SMART" id="SM00129">
    <property type="entry name" value="KISc"/>
    <property type="match status" value="1"/>
</dbReference>
<comment type="subcellular location">
    <subcellularLocation>
        <location evidence="1">Cytoplasm</location>
        <location evidence="1">Cytoskeleton</location>
    </subcellularLocation>
</comment>
<dbReference type="Pfam" id="PF00225">
    <property type="entry name" value="Kinesin"/>
    <property type="match status" value="1"/>
</dbReference>
<protein>
    <submittedName>
        <fullName evidence="8">Kinesin family member 25</fullName>
    </submittedName>
</protein>
<keyword evidence="5" id="KW-0505">Motor protein</keyword>
<dbReference type="OMA" id="CIGMSGV"/>
<dbReference type="PROSITE" id="PS50067">
    <property type="entry name" value="KINESIN_MOTOR_2"/>
    <property type="match status" value="1"/>
</dbReference>
<keyword evidence="9" id="KW-1185">Reference proteome</keyword>
<evidence type="ECO:0000256" key="1">
    <source>
        <dbReference type="ARBA" id="ARBA00004245"/>
    </source>
</evidence>